<organism evidence="1 2">
    <name type="scientific">Mytilus coruscus</name>
    <name type="common">Sea mussel</name>
    <dbReference type="NCBI Taxonomy" id="42192"/>
    <lineage>
        <taxon>Eukaryota</taxon>
        <taxon>Metazoa</taxon>
        <taxon>Spiralia</taxon>
        <taxon>Lophotrochozoa</taxon>
        <taxon>Mollusca</taxon>
        <taxon>Bivalvia</taxon>
        <taxon>Autobranchia</taxon>
        <taxon>Pteriomorphia</taxon>
        <taxon>Mytilida</taxon>
        <taxon>Mytiloidea</taxon>
        <taxon>Mytilidae</taxon>
        <taxon>Mytilinae</taxon>
        <taxon>Mytilus</taxon>
    </lineage>
</organism>
<sequence>MNGFDTNVLDFASAIKEALRGNNDETFAYLFEIATFNDLQEVDGIFIEACRNGNLHPVEFLHNKYGESLSISVAITELCQNKSITPKHVDIFKFLIRFSSLSILDCQLLMNWACKYHDINIIHWLLDFFDPDIFEIYSAIYHAFDTHLTTDRELNCVVITMALLHKCQWVSLDIQAVMEILCHKESILVMGM</sequence>
<evidence type="ECO:0000313" key="1">
    <source>
        <dbReference type="EMBL" id="CAC5424193.1"/>
    </source>
</evidence>
<protein>
    <submittedName>
        <fullName evidence="1">Uncharacterized protein</fullName>
    </submittedName>
</protein>
<proteinExistence type="predicted"/>
<evidence type="ECO:0000313" key="2">
    <source>
        <dbReference type="Proteomes" id="UP000507470"/>
    </source>
</evidence>
<dbReference type="EMBL" id="CACVKT020009964">
    <property type="protein sequence ID" value="CAC5424193.1"/>
    <property type="molecule type" value="Genomic_DNA"/>
</dbReference>
<dbReference type="SUPFAM" id="SSF48403">
    <property type="entry name" value="Ankyrin repeat"/>
    <property type="match status" value="1"/>
</dbReference>
<keyword evidence="2" id="KW-1185">Reference proteome</keyword>
<gene>
    <name evidence="1" type="ORF">MCOR_56117</name>
</gene>
<accession>A0A6J8EWL4</accession>
<dbReference type="AlphaFoldDB" id="A0A6J8EWL4"/>
<name>A0A6J8EWL4_MYTCO</name>
<reference evidence="1 2" key="1">
    <citation type="submission" date="2020-06" db="EMBL/GenBank/DDBJ databases">
        <authorList>
            <person name="Li R."/>
            <person name="Bekaert M."/>
        </authorList>
    </citation>
    <scope>NUCLEOTIDE SEQUENCE [LARGE SCALE GENOMIC DNA]</scope>
    <source>
        <strain evidence="2">wild</strain>
    </source>
</reference>
<dbReference type="InterPro" id="IPR036770">
    <property type="entry name" value="Ankyrin_rpt-contain_sf"/>
</dbReference>
<dbReference type="Proteomes" id="UP000507470">
    <property type="component" value="Unassembled WGS sequence"/>
</dbReference>